<evidence type="ECO:0008006" key="4">
    <source>
        <dbReference type="Google" id="ProtNLM"/>
    </source>
</evidence>
<protein>
    <recommendedName>
        <fullName evidence="4">Lipoprotein</fullName>
    </recommendedName>
</protein>
<feature type="region of interest" description="Disordered" evidence="1">
    <location>
        <begin position="30"/>
        <end position="61"/>
    </location>
</feature>
<dbReference type="EMBL" id="QXMN01000054">
    <property type="protein sequence ID" value="RIX74190.1"/>
    <property type="molecule type" value="Genomic_DNA"/>
</dbReference>
<dbReference type="PROSITE" id="PS51257">
    <property type="entry name" value="PROKAR_LIPOPROTEIN"/>
    <property type="match status" value="1"/>
</dbReference>
<dbReference type="AlphaFoldDB" id="A0A9X8CZX0"/>
<accession>A0A9X8CZX0</accession>
<evidence type="ECO:0000313" key="3">
    <source>
        <dbReference type="Proteomes" id="UP000265619"/>
    </source>
</evidence>
<dbReference type="Proteomes" id="UP000265619">
    <property type="component" value="Unassembled WGS sequence"/>
</dbReference>
<sequence length="61" mass="6365">MIRIHHLAGVLAALGLSGCIVLPPPLFPPGPPPGFRGEGPPPPPRCEARPGCVRPAFPEPR</sequence>
<comment type="caution">
    <text evidence="2">The sequence shown here is derived from an EMBL/GenBank/DDBJ whole genome shotgun (WGS) entry which is preliminary data.</text>
</comment>
<evidence type="ECO:0000313" key="2">
    <source>
        <dbReference type="EMBL" id="RIX74190.1"/>
    </source>
</evidence>
<proteinExistence type="predicted"/>
<evidence type="ECO:0000256" key="1">
    <source>
        <dbReference type="SAM" id="MobiDB-lite"/>
    </source>
</evidence>
<reference evidence="2 3" key="1">
    <citation type="submission" date="2018-09" db="EMBL/GenBank/DDBJ databases">
        <title>Acidovorax cavernicola nov. sp. isolated from Gruta de las Maravillas (Aracena, Spain).</title>
        <authorList>
            <person name="Jurado V."/>
            <person name="Gutierrez-Patricio S."/>
            <person name="Gonzalez-Pimentel J.L."/>
            <person name="Miller A.Z."/>
            <person name="Laiz L."/>
            <person name="Saiz-Jimenez C."/>
        </authorList>
    </citation>
    <scope>NUCLEOTIDE SEQUENCE [LARGE SCALE GENOMIC DNA]</scope>
    <source>
        <strain evidence="2 3">1011MAR4D40.2</strain>
    </source>
</reference>
<gene>
    <name evidence="2" type="ORF">D3H34_27800</name>
</gene>
<name>A0A9X8CZX0_9BURK</name>
<keyword evidence="3" id="KW-1185">Reference proteome</keyword>
<organism evidence="2 3">
    <name type="scientific">Acidovorax cavernicola</name>
    <dbReference type="NCBI Taxonomy" id="1675792"/>
    <lineage>
        <taxon>Bacteria</taxon>
        <taxon>Pseudomonadati</taxon>
        <taxon>Pseudomonadota</taxon>
        <taxon>Betaproteobacteria</taxon>
        <taxon>Burkholderiales</taxon>
        <taxon>Comamonadaceae</taxon>
        <taxon>Acidovorax</taxon>
    </lineage>
</organism>
<feature type="compositionally biased region" description="Pro residues" evidence="1">
    <location>
        <begin position="30"/>
        <end position="45"/>
    </location>
</feature>